<dbReference type="AlphaFoldDB" id="A0A4C1WH04"/>
<proteinExistence type="predicted"/>
<comment type="caution">
    <text evidence="1">The sequence shown here is derived from an EMBL/GenBank/DDBJ whole genome shotgun (WGS) entry which is preliminary data.</text>
</comment>
<reference evidence="1 2" key="1">
    <citation type="journal article" date="2019" name="Commun. Biol.">
        <title>The bagworm genome reveals a unique fibroin gene that provides high tensile strength.</title>
        <authorList>
            <person name="Kono N."/>
            <person name="Nakamura H."/>
            <person name="Ohtoshi R."/>
            <person name="Tomita M."/>
            <person name="Numata K."/>
            <person name="Arakawa K."/>
        </authorList>
    </citation>
    <scope>NUCLEOTIDE SEQUENCE [LARGE SCALE GENOMIC DNA]</scope>
</reference>
<evidence type="ECO:0000313" key="1">
    <source>
        <dbReference type="EMBL" id="GBP49415.1"/>
    </source>
</evidence>
<dbReference type="Proteomes" id="UP000299102">
    <property type="component" value="Unassembled WGS sequence"/>
</dbReference>
<keyword evidence="2" id="KW-1185">Reference proteome</keyword>
<name>A0A4C1WH04_EUMVA</name>
<dbReference type="EMBL" id="BGZK01000544">
    <property type="protein sequence ID" value="GBP49415.1"/>
    <property type="molecule type" value="Genomic_DNA"/>
</dbReference>
<protein>
    <submittedName>
        <fullName evidence="1">Uncharacterized protein</fullName>
    </submittedName>
</protein>
<gene>
    <name evidence="1" type="ORF">EVAR_38183_1</name>
</gene>
<organism evidence="1 2">
    <name type="scientific">Eumeta variegata</name>
    <name type="common">Bagworm moth</name>
    <name type="synonym">Eumeta japonica</name>
    <dbReference type="NCBI Taxonomy" id="151549"/>
    <lineage>
        <taxon>Eukaryota</taxon>
        <taxon>Metazoa</taxon>
        <taxon>Ecdysozoa</taxon>
        <taxon>Arthropoda</taxon>
        <taxon>Hexapoda</taxon>
        <taxon>Insecta</taxon>
        <taxon>Pterygota</taxon>
        <taxon>Neoptera</taxon>
        <taxon>Endopterygota</taxon>
        <taxon>Lepidoptera</taxon>
        <taxon>Glossata</taxon>
        <taxon>Ditrysia</taxon>
        <taxon>Tineoidea</taxon>
        <taxon>Psychidae</taxon>
        <taxon>Oiketicinae</taxon>
        <taxon>Eumeta</taxon>
    </lineage>
</organism>
<evidence type="ECO:0000313" key="2">
    <source>
        <dbReference type="Proteomes" id="UP000299102"/>
    </source>
</evidence>
<accession>A0A4C1WH04</accession>
<sequence>MSVHASLTPAHGHNAVTSFTRLLQSDALSGTIGTAIARALVLTKHALSFLYHCCTKIMILCHKRLVLRDADWSHLVFIPERFLILFSVAFLVLYRFHIGPWSAFIATPLRIVIPIRTKPGYCVLLAYDWFYDVLHDSSENIQNTTYKKIAEGDAFRLGDCRCSSPCPR</sequence>